<dbReference type="PANTHER" id="PTHR46018">
    <property type="entry name" value="ZINC PHOSPHODIESTERASE ELAC PROTEIN 1"/>
    <property type="match status" value="1"/>
</dbReference>
<dbReference type="KEGG" id="hti:HTIA_2582"/>
<protein>
    <submittedName>
        <fullName evidence="2 3">Ribonuclease Z</fullName>
        <ecNumber evidence="2 3">3.1.26.11</ecNumber>
    </submittedName>
</protein>
<evidence type="ECO:0000313" key="5">
    <source>
        <dbReference type="Proteomes" id="UP000015381"/>
    </source>
</evidence>
<dbReference type="Proteomes" id="UP000003861">
    <property type="component" value="Unassembled WGS sequence"/>
</dbReference>
<dbReference type="Gene3D" id="3.60.15.10">
    <property type="entry name" value="Ribonuclease Z/Hydroxyacylglutathione hydrolase-like"/>
    <property type="match status" value="1"/>
</dbReference>
<dbReference type="SUPFAM" id="SSF56281">
    <property type="entry name" value="Metallo-hydrolase/oxidoreductase"/>
    <property type="match status" value="1"/>
</dbReference>
<dbReference type="Proteomes" id="UP000015381">
    <property type="component" value="Chromosome I"/>
</dbReference>
<dbReference type="InterPro" id="IPR036866">
    <property type="entry name" value="RibonucZ/Hydroxyglut_hydro"/>
</dbReference>
<dbReference type="EMBL" id="AFNT02000064">
    <property type="protein sequence ID" value="ERJ04662.1"/>
    <property type="molecule type" value="Genomic_DNA"/>
</dbReference>
<dbReference type="Pfam" id="PF12706">
    <property type="entry name" value="Lactamase_B_2"/>
    <property type="match status" value="1"/>
</dbReference>
<dbReference type="EC" id="3.1.26.11" evidence="2 3"/>
<sequence>MRLTFLGTGSAMPTGERNQTGLLLENTEDRLLLENTEDRLLLDCGSGVLDALSATEPGYTKLDAVILTHHHLDHVADLLPLLKARWLSDAPRISIAGPPGTEALLDELLDVHVYLRKHVDPDVTDIEAGETTLAGFDVAAGETRHSMAGFGYRLSPAGTDEPAIVFSGDTAASPGILSMADGADVLVHDCSFPDDVETDNHATPASLGNALADADADVGALYLTHLYPHTDGHHEEMIASVREHYDGKVAVASDGLTVEL</sequence>
<name>F7PPI9_9EURY</name>
<dbReference type="PANTHER" id="PTHR46018:SF3">
    <property type="entry name" value="ARYLSULFATASE"/>
    <property type="match status" value="1"/>
</dbReference>
<accession>F7PPI9</accession>
<feature type="domain" description="Metallo-beta-lactamase" evidence="1">
    <location>
        <begin position="18"/>
        <end position="225"/>
    </location>
</feature>
<dbReference type="OrthoDB" id="73420at2157"/>
<keyword evidence="3" id="KW-0378">Hydrolase</keyword>
<dbReference type="eggNOG" id="arCOG00500">
    <property type="taxonomic scope" value="Archaea"/>
</dbReference>
<evidence type="ECO:0000259" key="1">
    <source>
        <dbReference type="SMART" id="SM00849"/>
    </source>
</evidence>
<reference evidence="3 4" key="2">
    <citation type="journal article" date="2013" name="PLoS ONE">
        <title>INDIGO - INtegrated Data Warehouse of MIcrobial GenOmes with Examples from the Red Sea Extremophiles.</title>
        <authorList>
            <person name="Alam I."/>
            <person name="Antunes A."/>
            <person name="Kamau A.A."/>
            <person name="Ba Alawi W."/>
            <person name="Kalkatawi M."/>
            <person name="Stingl U."/>
            <person name="Bajic V.B."/>
        </authorList>
    </citation>
    <scope>NUCLEOTIDE SEQUENCE [LARGE SCALE GENOMIC DNA]</scope>
    <source>
        <strain evidence="3 4">SARL4B</strain>
    </source>
</reference>
<keyword evidence="5" id="KW-1185">Reference proteome</keyword>
<dbReference type="InterPro" id="IPR001279">
    <property type="entry name" value="Metallo-B-lactamas"/>
</dbReference>
<dbReference type="STRING" id="1033806.HTIA_2582"/>
<evidence type="ECO:0000313" key="2">
    <source>
        <dbReference type="EMBL" id="CCQ34688.1"/>
    </source>
</evidence>
<evidence type="ECO:0000313" key="4">
    <source>
        <dbReference type="Proteomes" id="UP000003861"/>
    </source>
</evidence>
<dbReference type="GO" id="GO:0042781">
    <property type="term" value="F:3'-tRNA processing endoribonuclease activity"/>
    <property type="evidence" value="ECO:0007669"/>
    <property type="project" value="UniProtKB-EC"/>
</dbReference>
<reference evidence="3 4" key="1">
    <citation type="journal article" date="2011" name="J. Bacteriol.">
        <title>Genome sequence of Halorhabdus tiamatea, the first archaeon isolated from a deep-sea anoxic brine lake.</title>
        <authorList>
            <person name="Antunes A."/>
            <person name="Alam I."/>
            <person name="Bajic V.B."/>
            <person name="Stingl U."/>
        </authorList>
    </citation>
    <scope>NUCLEOTIDE SEQUENCE [LARGE SCALE GENOMIC DNA]</scope>
    <source>
        <strain evidence="3 4">SARL4B</strain>
    </source>
</reference>
<dbReference type="EMBL" id="HF571520">
    <property type="protein sequence ID" value="CCQ34688.1"/>
    <property type="molecule type" value="Genomic_DNA"/>
</dbReference>
<dbReference type="AlphaFoldDB" id="F7PPI9"/>
<dbReference type="SMART" id="SM00849">
    <property type="entry name" value="Lactamase_B"/>
    <property type="match status" value="1"/>
</dbReference>
<proteinExistence type="predicted"/>
<evidence type="ECO:0000313" key="3">
    <source>
        <dbReference type="EMBL" id="ERJ04662.1"/>
    </source>
</evidence>
<dbReference type="GeneID" id="23798876"/>
<reference evidence="2 5" key="3">
    <citation type="journal article" date="2014" name="Environ. Microbiol.">
        <title>Halorhabdus tiamatea: proteogenomics and glycosidase activity measurements identify the first cultivated euryarchaeon from a deep-sea anoxic brine lake as potential polysaccharide degrader.</title>
        <authorList>
            <person name="Werner J."/>
            <person name="Ferrer M."/>
            <person name="Michel G."/>
            <person name="Mann A.J."/>
            <person name="Huang S."/>
            <person name="Juarez S."/>
            <person name="Ciordia S."/>
            <person name="Albar J.P."/>
            <person name="Alcaide M."/>
            <person name="La Cono V."/>
            <person name="Yakimov M.M."/>
            <person name="Antunes A."/>
            <person name="Taborda M."/>
            <person name="Da Costa M.S."/>
            <person name="Amann R.I."/>
            <person name="Gloeckner F.O."/>
            <person name="Golyshina O.V."/>
            <person name="Golyshin P.N."/>
            <person name="Teeling H."/>
        </authorList>
    </citation>
    <scope>NUCLEOTIDE SEQUENCE [LARGE SCALE GENOMIC DNA]</scope>
    <source>
        <strain evidence="5">SARL4B</strain>
        <strain evidence="2">Type strain: SARL4B</strain>
    </source>
</reference>
<dbReference type="RefSeq" id="WP_008528078.1">
    <property type="nucleotide sequence ID" value="NC_021921.1"/>
</dbReference>
<dbReference type="HOGENOM" id="CLU_031317_0_2_2"/>
<organism evidence="3 4">
    <name type="scientific">Halorhabdus tiamatea SARL4B</name>
    <dbReference type="NCBI Taxonomy" id="1033806"/>
    <lineage>
        <taxon>Archaea</taxon>
        <taxon>Methanobacteriati</taxon>
        <taxon>Methanobacteriota</taxon>
        <taxon>Stenosarchaea group</taxon>
        <taxon>Halobacteria</taxon>
        <taxon>Halobacteriales</taxon>
        <taxon>Haloarculaceae</taxon>
        <taxon>Halorhabdus</taxon>
    </lineage>
</organism>
<gene>
    <name evidence="3" type="ORF">HLRTI_003383</name>
    <name evidence="2" type="ORF">HTIA_2582</name>
</gene>